<evidence type="ECO:0000313" key="3">
    <source>
        <dbReference type="Proteomes" id="UP001176941"/>
    </source>
</evidence>
<protein>
    <submittedName>
        <fullName evidence="2">Uncharacterized protein</fullName>
    </submittedName>
</protein>
<dbReference type="EMBL" id="CATKSN020000154">
    <property type="protein sequence ID" value="CAI9149156.1"/>
    <property type="molecule type" value="Genomic_DNA"/>
</dbReference>
<comment type="caution">
    <text evidence="2">The sequence shown here is derived from an EMBL/GenBank/DDBJ whole genome shotgun (WGS) entry which is preliminary data.</text>
</comment>
<accession>A0ABN8XJ47</accession>
<evidence type="ECO:0000256" key="1">
    <source>
        <dbReference type="SAM" id="MobiDB-lite"/>
    </source>
</evidence>
<reference evidence="2" key="1">
    <citation type="submission" date="2023-04" db="EMBL/GenBank/DDBJ databases">
        <authorList>
            <consortium name="ELIXIR-Norway"/>
        </authorList>
    </citation>
    <scope>NUCLEOTIDE SEQUENCE [LARGE SCALE GENOMIC DNA]</scope>
</reference>
<sequence length="111" mass="12206">MGPSALTNPSGEKRSIGFPKTPSTPNVYVQSRPRNIRLCVFSVHARLLLIYGEAQAACANRPVPLERERAIVTSKLLHTASQQAAYAQSIVPSLRLSDDEFLRGKDHLHAD</sequence>
<feature type="region of interest" description="Disordered" evidence="1">
    <location>
        <begin position="1"/>
        <end position="24"/>
    </location>
</feature>
<gene>
    <name evidence="2" type="ORF">MRATA1EN1_LOCUS30774</name>
</gene>
<feature type="compositionally biased region" description="Polar residues" evidence="1">
    <location>
        <begin position="1"/>
        <end position="10"/>
    </location>
</feature>
<evidence type="ECO:0000313" key="2">
    <source>
        <dbReference type="EMBL" id="CAI9149156.1"/>
    </source>
</evidence>
<dbReference type="Proteomes" id="UP001176941">
    <property type="component" value="Unassembled WGS sequence"/>
</dbReference>
<proteinExistence type="predicted"/>
<organism evidence="2 3">
    <name type="scientific">Rangifer tarandus platyrhynchus</name>
    <name type="common">Svalbard reindeer</name>
    <dbReference type="NCBI Taxonomy" id="3082113"/>
    <lineage>
        <taxon>Eukaryota</taxon>
        <taxon>Metazoa</taxon>
        <taxon>Chordata</taxon>
        <taxon>Craniata</taxon>
        <taxon>Vertebrata</taxon>
        <taxon>Euteleostomi</taxon>
        <taxon>Mammalia</taxon>
        <taxon>Eutheria</taxon>
        <taxon>Laurasiatheria</taxon>
        <taxon>Artiodactyla</taxon>
        <taxon>Ruminantia</taxon>
        <taxon>Pecora</taxon>
        <taxon>Cervidae</taxon>
        <taxon>Odocoileinae</taxon>
        <taxon>Rangifer</taxon>
    </lineage>
</organism>
<keyword evidence="3" id="KW-1185">Reference proteome</keyword>
<name>A0ABN8XJ47_RANTA</name>